<dbReference type="EMBL" id="GGFJ01011486">
    <property type="protein sequence ID" value="MBW60627.1"/>
    <property type="molecule type" value="Transcribed_RNA"/>
</dbReference>
<keyword evidence="3" id="KW-0804">Transcription</keyword>
<feature type="compositionally biased region" description="Acidic residues" evidence="1">
    <location>
        <begin position="69"/>
        <end position="104"/>
    </location>
</feature>
<proteinExistence type="predicted"/>
<dbReference type="GO" id="GO:0000428">
    <property type="term" value="C:DNA-directed RNA polymerase complex"/>
    <property type="evidence" value="ECO:0007669"/>
    <property type="project" value="UniProtKB-KW"/>
</dbReference>
<reference evidence="3" key="1">
    <citation type="submission" date="2018-01" db="EMBL/GenBank/DDBJ databases">
        <title>An insight into the sialome of Amazonian anophelines.</title>
        <authorList>
            <person name="Ribeiro J.M."/>
            <person name="Scarpassa V."/>
            <person name="Calvo E."/>
        </authorList>
    </citation>
    <scope>NUCLEOTIDE SEQUENCE</scope>
    <source>
        <tissue evidence="3">Salivary glands</tissue>
    </source>
</reference>
<evidence type="ECO:0000256" key="1">
    <source>
        <dbReference type="SAM" id="MobiDB-lite"/>
    </source>
</evidence>
<accession>A0A2M4C5M2</accession>
<dbReference type="AlphaFoldDB" id="A0A2M4C5M2"/>
<feature type="chain" id="PRO_5014805090" evidence="2">
    <location>
        <begin position="20"/>
        <end position="227"/>
    </location>
</feature>
<keyword evidence="3" id="KW-0240">DNA-directed RNA polymerase</keyword>
<evidence type="ECO:0000256" key="2">
    <source>
        <dbReference type="SAM" id="SignalP"/>
    </source>
</evidence>
<evidence type="ECO:0000313" key="3">
    <source>
        <dbReference type="EMBL" id="MBW60627.1"/>
    </source>
</evidence>
<keyword evidence="2" id="KW-0732">Signal</keyword>
<feature type="signal peptide" evidence="2">
    <location>
        <begin position="1"/>
        <end position="19"/>
    </location>
</feature>
<sequence length="227" mass="24091">MVVLVALVVVLLLLVRSRGTCTSYLSTRSRTVTSSGGCSDTVVCECDCCCCCWADFLRVPSMAVVAEAAADEEADEQADDDEDEEEEEEEDDDDEEDEEEDEAEDGCRTSVGRAGLATTIPVPHPPGPECFDCPSSTWTATGDDGSERTFFCPSFRRSLAVFASKLIFRSRTLPAAVVCVVAVVVCDTSSAENPPGTFSVTIVRLLPAAIVVGGPTSFGCCTLTSGR</sequence>
<protein>
    <submittedName>
        <fullName evidence="3">Putative dna-directed rna polymerase iii subunit rpc31</fullName>
    </submittedName>
</protein>
<name>A0A2M4C5M2_9DIPT</name>
<organism evidence="3">
    <name type="scientific">Anopheles marajoara</name>
    <dbReference type="NCBI Taxonomy" id="58244"/>
    <lineage>
        <taxon>Eukaryota</taxon>
        <taxon>Metazoa</taxon>
        <taxon>Ecdysozoa</taxon>
        <taxon>Arthropoda</taxon>
        <taxon>Hexapoda</taxon>
        <taxon>Insecta</taxon>
        <taxon>Pterygota</taxon>
        <taxon>Neoptera</taxon>
        <taxon>Endopterygota</taxon>
        <taxon>Diptera</taxon>
        <taxon>Nematocera</taxon>
        <taxon>Culicoidea</taxon>
        <taxon>Culicidae</taxon>
        <taxon>Anophelinae</taxon>
        <taxon>Anopheles</taxon>
    </lineage>
</organism>
<feature type="region of interest" description="Disordered" evidence="1">
    <location>
        <begin position="69"/>
        <end position="108"/>
    </location>
</feature>